<dbReference type="AlphaFoldDB" id="A0AAW1XH50"/>
<sequence length="1069" mass="118040">MGTKMQCKSHWPGHYSVRDLNEDPNNCSWPLYYGDKTLSNSQYYNGFLPRAAADAYQGYGKDLVKQTMLEHEAIFKDQVYELHRLYRIQRDLMDEIKRKELHRNHMPVETSLSSSPLASHITSEHARKWPDSSFPLVNSVYAGPSSAGVEGIHSQSSAIKRSGPKNGLFPCPNGTSSKDVEVIDSRPTKVRKKMFDLQLPADVYIDSEEGEECSDEKVSAMASCQSTKNCKSTPEGGGKLFFGGGGKTDFAGDALRSETCSRSANDFADLNEPIQLEEASGSGYADPPVHDPFHGKIEAPDLPAKSRSQFLGEEVNRTGNGWLSHVLESGQNKSNLKTLSQCLQTDRLPLSSQPVQVSVNNVHEQTYYLTDRSKVDLWRERTVSGVESSERSNEFSSNKHPSSFVASHVPSPYSIRPSSDLAKSWTHSVSSWEKPGSSLSQKSMSVQAHPCFNSSATLSKSSQSSVQSNGIFGDRWHLNSNSRSNQGSGSELPYQNGFHHGSSSGSKEQLVHFSSLNCDYQSSSNNHNGGSEHLMSHGSATYYKGSNFVDVKSAKEVNLNVMLSNSSSNEELPQRGLKIIGGEQKHEDPLSALPWLRAKPASKNEFANGGRVSKTGEPSFFQSPANNLSNKIEVGKGFNQIFTQSIKSFSRNDVEVRRTELADIPSNRKLLGFPIFEKSQLSKNESFSLTSPSVSIPHPSESEVDNNRRNRLLDINLPCDTAAPDLARKDVAEIVVVEDRRDKQVVNYRHHIDLNSCISDDEASVKPTAPSTSVKITVQIDLEAPISPETDDDDVIHGEASTEKQNEMSLALPQKKSQPSRDELARVAAEAIVAISSSGPPVALDESSCNPAEASSVDPLLWFVDIVSTCGNDLENKFDFVLRTEDGEGIEESLIEEFDYFEFLTLKLKETKEEDYMPKPLVPENIKFEESGTNLLSNTPRRGQSRRGRQRRDFQRDILPGLVSLSRHEVTEDIQTFGGLMRATGHPSWQSGLARRNSTRNGCARGRRRAVVSPSPPVVNIPACTPLIQQLSNTEMALEDRSLTGWGKTTRRPRRQRCAAGNPPSLPLT</sequence>
<feature type="region of interest" description="Disordered" evidence="1">
    <location>
        <begin position="476"/>
        <end position="506"/>
    </location>
</feature>
<proteinExistence type="predicted"/>
<evidence type="ECO:0000313" key="2">
    <source>
        <dbReference type="EMBL" id="KAK9935070.1"/>
    </source>
</evidence>
<evidence type="ECO:0000256" key="1">
    <source>
        <dbReference type="SAM" id="MobiDB-lite"/>
    </source>
</evidence>
<comment type="caution">
    <text evidence="2">The sequence shown here is derived from an EMBL/GenBank/DDBJ whole genome shotgun (WGS) entry which is preliminary data.</text>
</comment>
<evidence type="ECO:0000313" key="3">
    <source>
        <dbReference type="Proteomes" id="UP001457282"/>
    </source>
</evidence>
<dbReference type="InterPro" id="IPR008581">
    <property type="entry name" value="DUF863_pln"/>
</dbReference>
<protein>
    <submittedName>
        <fullName evidence="2">Uncharacterized protein</fullName>
    </submittedName>
</protein>
<keyword evidence="3" id="KW-1185">Reference proteome</keyword>
<accession>A0AAW1XH50</accession>
<dbReference type="Proteomes" id="UP001457282">
    <property type="component" value="Unassembled WGS sequence"/>
</dbReference>
<name>A0AAW1XH50_RUBAR</name>
<organism evidence="2 3">
    <name type="scientific">Rubus argutus</name>
    <name type="common">Southern blackberry</name>
    <dbReference type="NCBI Taxonomy" id="59490"/>
    <lineage>
        <taxon>Eukaryota</taxon>
        <taxon>Viridiplantae</taxon>
        <taxon>Streptophyta</taxon>
        <taxon>Embryophyta</taxon>
        <taxon>Tracheophyta</taxon>
        <taxon>Spermatophyta</taxon>
        <taxon>Magnoliopsida</taxon>
        <taxon>eudicotyledons</taxon>
        <taxon>Gunneridae</taxon>
        <taxon>Pentapetalae</taxon>
        <taxon>rosids</taxon>
        <taxon>fabids</taxon>
        <taxon>Rosales</taxon>
        <taxon>Rosaceae</taxon>
        <taxon>Rosoideae</taxon>
        <taxon>Rosoideae incertae sedis</taxon>
        <taxon>Rubus</taxon>
    </lineage>
</organism>
<dbReference type="PANTHER" id="PTHR33167">
    <property type="entry name" value="TRANSCRIPTION FACTOR, PUTATIVE (DUF863)-RELATED"/>
    <property type="match status" value="1"/>
</dbReference>
<dbReference type="EMBL" id="JBEDUW010000004">
    <property type="protein sequence ID" value="KAK9935070.1"/>
    <property type="molecule type" value="Genomic_DNA"/>
</dbReference>
<reference evidence="2 3" key="1">
    <citation type="journal article" date="2023" name="G3 (Bethesda)">
        <title>A chromosome-length genome assembly and annotation of blackberry (Rubus argutus, cv. 'Hillquist').</title>
        <authorList>
            <person name="Bruna T."/>
            <person name="Aryal R."/>
            <person name="Dudchenko O."/>
            <person name="Sargent D.J."/>
            <person name="Mead D."/>
            <person name="Buti M."/>
            <person name="Cavallini A."/>
            <person name="Hytonen T."/>
            <person name="Andres J."/>
            <person name="Pham M."/>
            <person name="Weisz D."/>
            <person name="Mascagni F."/>
            <person name="Usai G."/>
            <person name="Natali L."/>
            <person name="Bassil N."/>
            <person name="Fernandez G.E."/>
            <person name="Lomsadze A."/>
            <person name="Armour M."/>
            <person name="Olukolu B."/>
            <person name="Poorten T."/>
            <person name="Britton C."/>
            <person name="Davik J."/>
            <person name="Ashrafi H."/>
            <person name="Aiden E.L."/>
            <person name="Borodovsky M."/>
            <person name="Worthington M."/>
        </authorList>
    </citation>
    <scope>NUCLEOTIDE SEQUENCE [LARGE SCALE GENOMIC DNA]</scope>
    <source>
        <strain evidence="2">PI 553951</strain>
    </source>
</reference>
<feature type="region of interest" description="Disordered" evidence="1">
    <location>
        <begin position="928"/>
        <end position="953"/>
    </location>
</feature>
<feature type="region of interest" description="Disordered" evidence="1">
    <location>
        <begin position="386"/>
        <end position="410"/>
    </location>
</feature>
<feature type="compositionally biased region" description="Low complexity" evidence="1">
    <location>
        <begin position="479"/>
        <end position="490"/>
    </location>
</feature>
<feature type="region of interest" description="Disordered" evidence="1">
    <location>
        <begin position="1039"/>
        <end position="1069"/>
    </location>
</feature>
<gene>
    <name evidence="2" type="ORF">M0R45_022185</name>
</gene>
<dbReference type="PANTHER" id="PTHR33167:SF4">
    <property type="entry name" value="TRANSCRIPTION FACTOR, PUTATIVE (DUF863)-RELATED"/>
    <property type="match status" value="1"/>
</dbReference>
<dbReference type="Pfam" id="PF05904">
    <property type="entry name" value="DUF863"/>
    <property type="match status" value="1"/>
</dbReference>
<feature type="compositionally biased region" description="Polar residues" evidence="1">
    <location>
        <begin position="931"/>
        <end position="940"/>
    </location>
</feature>